<dbReference type="EMBL" id="MUAV01000046">
    <property type="protein sequence ID" value="RAP39521.1"/>
    <property type="molecule type" value="Genomic_DNA"/>
</dbReference>
<proteinExistence type="predicted"/>
<evidence type="ECO:0000313" key="2">
    <source>
        <dbReference type="EMBL" id="RAP39521.1"/>
    </source>
</evidence>
<dbReference type="RefSeq" id="WP_112317422.1">
    <property type="nucleotide sequence ID" value="NZ_MUAV01000046.1"/>
</dbReference>
<evidence type="ECO:0008006" key="4">
    <source>
        <dbReference type="Google" id="ProtNLM"/>
    </source>
</evidence>
<dbReference type="NCBIfam" id="TIGR03370">
    <property type="entry name" value="VPLPA-CTERM"/>
    <property type="match status" value="1"/>
</dbReference>
<accession>A0ABX9DD44</accession>
<feature type="chain" id="PRO_5046720321" description="Secreted protein" evidence="1">
    <location>
        <begin position="22"/>
        <end position="178"/>
    </location>
</feature>
<evidence type="ECO:0000256" key="1">
    <source>
        <dbReference type="SAM" id="SignalP"/>
    </source>
</evidence>
<keyword evidence="1" id="KW-0732">Signal</keyword>
<name>A0ABX9DD44_9RHOB</name>
<sequence length="178" mass="18115">MIRTTLLGALAALSFAAAAQSAVIDLGAKGLELAGGPLAESSALSIIDTAPTDLGFTVIPGFFQALDAGAVPTLELNTGDGTTFNLAVTPGFTVASTETAREGDRQLELLFDEDYFARFTLADGDSLSNILTGATFGDAALSVWALQSTTSAVPLPAGLPLLLAGLGGFAIPRMRKPV</sequence>
<dbReference type="InterPro" id="IPR022472">
    <property type="entry name" value="VPLPA-CTERM"/>
</dbReference>
<dbReference type="Proteomes" id="UP000248659">
    <property type="component" value="Unassembled WGS sequence"/>
</dbReference>
<feature type="signal peptide" evidence="1">
    <location>
        <begin position="1"/>
        <end position="21"/>
    </location>
</feature>
<protein>
    <recommendedName>
        <fullName evidence="4">Secreted protein</fullName>
    </recommendedName>
</protein>
<gene>
    <name evidence="2" type="ORF">BYZ73_20080</name>
</gene>
<evidence type="ECO:0000313" key="3">
    <source>
        <dbReference type="Proteomes" id="UP000248659"/>
    </source>
</evidence>
<comment type="caution">
    <text evidence="2">The sequence shown here is derived from an EMBL/GenBank/DDBJ whole genome shotgun (WGS) entry which is preliminary data.</text>
</comment>
<reference evidence="2 3" key="1">
    <citation type="submission" date="2017-01" db="EMBL/GenBank/DDBJ databases">
        <title>Genome sequence of Rhodovulum viride JA756.</title>
        <authorList>
            <person name="Lakshmi K.V."/>
            <person name="Tushar L.D."/>
            <person name="Sasikala C."/>
            <person name="Venkataramana C."/>
        </authorList>
    </citation>
    <scope>NUCLEOTIDE SEQUENCE [LARGE SCALE GENOMIC DNA]</scope>
    <source>
        <strain evidence="2 3">JA756</strain>
    </source>
</reference>
<keyword evidence="3" id="KW-1185">Reference proteome</keyword>
<organism evidence="2 3">
    <name type="scientific">Rhodovulum viride</name>
    <dbReference type="NCBI Taxonomy" id="1231134"/>
    <lineage>
        <taxon>Bacteria</taxon>
        <taxon>Pseudomonadati</taxon>
        <taxon>Pseudomonadota</taxon>
        <taxon>Alphaproteobacteria</taxon>
        <taxon>Rhodobacterales</taxon>
        <taxon>Paracoccaceae</taxon>
        <taxon>Rhodovulum</taxon>
    </lineage>
</organism>